<feature type="domain" description="Cyclic nucleotide-binding" evidence="4">
    <location>
        <begin position="16"/>
        <end position="136"/>
    </location>
</feature>
<dbReference type="EMBL" id="JAHYBZ010000003">
    <property type="protein sequence ID" value="MBW6398059.1"/>
    <property type="molecule type" value="Genomic_DNA"/>
</dbReference>
<evidence type="ECO:0000256" key="2">
    <source>
        <dbReference type="ARBA" id="ARBA00023125"/>
    </source>
</evidence>
<dbReference type="Gene3D" id="2.60.120.10">
    <property type="entry name" value="Jelly Rolls"/>
    <property type="match status" value="1"/>
</dbReference>
<keyword evidence="1" id="KW-0805">Transcription regulation</keyword>
<dbReference type="InterPro" id="IPR018490">
    <property type="entry name" value="cNMP-bd_dom_sf"/>
</dbReference>
<keyword evidence="7" id="KW-1185">Reference proteome</keyword>
<dbReference type="PROSITE" id="PS50042">
    <property type="entry name" value="CNMP_BINDING_3"/>
    <property type="match status" value="1"/>
</dbReference>
<accession>A0ABS7AA51</accession>
<dbReference type="PROSITE" id="PS51063">
    <property type="entry name" value="HTH_CRP_2"/>
    <property type="match status" value="1"/>
</dbReference>
<organism evidence="6 7">
    <name type="scientific">Roseomonas alba</name>
    <dbReference type="NCBI Taxonomy" id="2846776"/>
    <lineage>
        <taxon>Bacteria</taxon>
        <taxon>Pseudomonadati</taxon>
        <taxon>Pseudomonadota</taxon>
        <taxon>Alphaproteobacteria</taxon>
        <taxon>Acetobacterales</taxon>
        <taxon>Roseomonadaceae</taxon>
        <taxon>Roseomonas</taxon>
    </lineage>
</organism>
<dbReference type="PANTHER" id="PTHR24567">
    <property type="entry name" value="CRP FAMILY TRANSCRIPTIONAL REGULATORY PROTEIN"/>
    <property type="match status" value="1"/>
</dbReference>
<dbReference type="RefSeq" id="WP_219762679.1">
    <property type="nucleotide sequence ID" value="NZ_JAHYBZ010000003.1"/>
</dbReference>
<evidence type="ECO:0000313" key="6">
    <source>
        <dbReference type="EMBL" id="MBW6398059.1"/>
    </source>
</evidence>
<sequence>MTKASRSAALVEQSPFFQAAGSAAMARLLEHSISQIVPRGAVLFEQGDEPDFVHMILEGSVGLQASVSPSNKAMVEFFGPGEILLVPAVVLQRPYLASAVALSEVRVLLIPASAFRQGVAESLELSRATNELLARHWRLMVGQVVDLKLRGAEERVAGFLARRVSEEVGAGMVNLPESRSAIASRLGMTPETFSRVVSTLEKQGRIRRLEDGVAVADRAALTRSS</sequence>
<feature type="domain" description="HTH crp-type" evidence="5">
    <location>
        <begin position="150"/>
        <end position="219"/>
    </location>
</feature>
<dbReference type="InterPro" id="IPR036390">
    <property type="entry name" value="WH_DNA-bd_sf"/>
</dbReference>
<dbReference type="PANTHER" id="PTHR24567:SF26">
    <property type="entry name" value="REGULATORY PROTEIN YEIL"/>
    <property type="match status" value="1"/>
</dbReference>
<evidence type="ECO:0000313" key="7">
    <source>
        <dbReference type="Proteomes" id="UP001196565"/>
    </source>
</evidence>
<dbReference type="PRINTS" id="PR00034">
    <property type="entry name" value="HTHCRP"/>
</dbReference>
<dbReference type="SUPFAM" id="SSF46785">
    <property type="entry name" value="Winged helix' DNA-binding domain"/>
    <property type="match status" value="1"/>
</dbReference>
<proteinExistence type="predicted"/>
<dbReference type="SMART" id="SM00100">
    <property type="entry name" value="cNMP"/>
    <property type="match status" value="1"/>
</dbReference>
<evidence type="ECO:0000259" key="5">
    <source>
        <dbReference type="PROSITE" id="PS51063"/>
    </source>
</evidence>
<evidence type="ECO:0000259" key="4">
    <source>
        <dbReference type="PROSITE" id="PS50042"/>
    </source>
</evidence>
<keyword evidence="3" id="KW-0804">Transcription</keyword>
<gene>
    <name evidence="6" type="ORF">KPL78_09395</name>
</gene>
<dbReference type="InterPro" id="IPR000595">
    <property type="entry name" value="cNMP-bd_dom"/>
</dbReference>
<dbReference type="InterPro" id="IPR012318">
    <property type="entry name" value="HTH_CRP"/>
</dbReference>
<name>A0ABS7AA51_9PROT</name>
<dbReference type="SMART" id="SM00419">
    <property type="entry name" value="HTH_CRP"/>
    <property type="match status" value="1"/>
</dbReference>
<evidence type="ECO:0000256" key="1">
    <source>
        <dbReference type="ARBA" id="ARBA00023015"/>
    </source>
</evidence>
<dbReference type="Gene3D" id="1.10.10.10">
    <property type="entry name" value="Winged helix-like DNA-binding domain superfamily/Winged helix DNA-binding domain"/>
    <property type="match status" value="1"/>
</dbReference>
<dbReference type="InterPro" id="IPR014710">
    <property type="entry name" value="RmlC-like_jellyroll"/>
</dbReference>
<dbReference type="InterPro" id="IPR036388">
    <property type="entry name" value="WH-like_DNA-bd_sf"/>
</dbReference>
<dbReference type="Pfam" id="PF13545">
    <property type="entry name" value="HTH_Crp_2"/>
    <property type="match status" value="1"/>
</dbReference>
<dbReference type="CDD" id="cd00038">
    <property type="entry name" value="CAP_ED"/>
    <property type="match status" value="1"/>
</dbReference>
<dbReference type="Pfam" id="PF00027">
    <property type="entry name" value="cNMP_binding"/>
    <property type="match status" value="1"/>
</dbReference>
<reference evidence="6 7" key="1">
    <citation type="submission" date="2021-07" db="EMBL/GenBank/DDBJ databases">
        <authorList>
            <person name="So Y."/>
        </authorList>
    </citation>
    <scope>NUCLEOTIDE SEQUENCE [LARGE SCALE GENOMIC DNA]</scope>
    <source>
        <strain evidence="6 7">HJA6</strain>
    </source>
</reference>
<comment type="caution">
    <text evidence="6">The sequence shown here is derived from an EMBL/GenBank/DDBJ whole genome shotgun (WGS) entry which is preliminary data.</text>
</comment>
<protein>
    <submittedName>
        <fullName evidence="6">Cyclic nucleotide-binding domain-containing protein</fullName>
    </submittedName>
</protein>
<dbReference type="InterPro" id="IPR050397">
    <property type="entry name" value="Env_Response_Regulators"/>
</dbReference>
<dbReference type="SUPFAM" id="SSF51206">
    <property type="entry name" value="cAMP-binding domain-like"/>
    <property type="match status" value="1"/>
</dbReference>
<dbReference type="Proteomes" id="UP001196565">
    <property type="component" value="Unassembled WGS sequence"/>
</dbReference>
<keyword evidence="2" id="KW-0238">DNA-binding</keyword>
<evidence type="ECO:0000256" key="3">
    <source>
        <dbReference type="ARBA" id="ARBA00023163"/>
    </source>
</evidence>